<dbReference type="STRING" id="402881.Plav_1754"/>
<keyword evidence="6" id="KW-0862">Zinc</keyword>
<dbReference type="InterPro" id="IPR050570">
    <property type="entry name" value="Cell_wall_metabolism_enzyme"/>
</dbReference>
<evidence type="ECO:0000256" key="3">
    <source>
        <dbReference type="ARBA" id="ARBA00022670"/>
    </source>
</evidence>
<dbReference type="PANTHER" id="PTHR21666:SF288">
    <property type="entry name" value="CELL DIVISION PROTEIN YTFB"/>
    <property type="match status" value="1"/>
</dbReference>
<dbReference type="Proteomes" id="UP000006377">
    <property type="component" value="Chromosome"/>
</dbReference>
<dbReference type="SUPFAM" id="SSF51261">
    <property type="entry name" value="Duplicated hybrid motif"/>
    <property type="match status" value="1"/>
</dbReference>
<keyword evidence="4" id="KW-0479">Metal-binding</keyword>
<accession>A7HTZ0</accession>
<dbReference type="KEGG" id="pla:Plav_1754"/>
<evidence type="ECO:0000259" key="10">
    <source>
        <dbReference type="Pfam" id="PF19425"/>
    </source>
</evidence>
<protein>
    <submittedName>
        <fullName evidence="11">Peptidase M23B</fullName>
    </submittedName>
</protein>
<dbReference type="InterPro" id="IPR016047">
    <property type="entry name" value="M23ase_b-sheet_dom"/>
</dbReference>
<evidence type="ECO:0000256" key="7">
    <source>
        <dbReference type="ARBA" id="ARBA00023049"/>
    </source>
</evidence>
<evidence type="ECO:0000259" key="9">
    <source>
        <dbReference type="Pfam" id="PF01551"/>
    </source>
</evidence>
<dbReference type="Gene3D" id="3.10.450.350">
    <property type="match status" value="2"/>
</dbReference>
<comment type="subcellular location">
    <subcellularLocation>
        <location evidence="2">Cell envelope</location>
    </subcellularLocation>
</comment>
<evidence type="ECO:0000256" key="2">
    <source>
        <dbReference type="ARBA" id="ARBA00004196"/>
    </source>
</evidence>
<dbReference type="GO" id="GO:0046872">
    <property type="term" value="F:metal ion binding"/>
    <property type="evidence" value="ECO:0007669"/>
    <property type="project" value="UniProtKB-KW"/>
</dbReference>
<evidence type="ECO:0000256" key="4">
    <source>
        <dbReference type="ARBA" id="ARBA00022723"/>
    </source>
</evidence>
<comment type="cofactor">
    <cofactor evidence="1">
        <name>Zn(2+)</name>
        <dbReference type="ChEBI" id="CHEBI:29105"/>
    </cofactor>
</comment>
<keyword evidence="5" id="KW-0378">Hydrolase</keyword>
<keyword evidence="8" id="KW-1133">Transmembrane helix</keyword>
<proteinExistence type="predicted"/>
<feature type="domain" description="M23ase beta-sheet core" evidence="9">
    <location>
        <begin position="420"/>
        <end position="517"/>
    </location>
</feature>
<dbReference type="GO" id="GO:0006508">
    <property type="term" value="P:proteolysis"/>
    <property type="evidence" value="ECO:0007669"/>
    <property type="project" value="UniProtKB-KW"/>
</dbReference>
<dbReference type="eggNOG" id="COG0739">
    <property type="taxonomic scope" value="Bacteria"/>
</dbReference>
<gene>
    <name evidence="11" type="ordered locus">Plav_1754</name>
</gene>
<keyword evidence="12" id="KW-1185">Reference proteome</keyword>
<keyword evidence="3" id="KW-0645">Protease</keyword>
<dbReference type="AlphaFoldDB" id="A7HTZ0"/>
<dbReference type="HOGENOM" id="CLU_026846_2_1_5"/>
<name>A7HTZ0_PARL1</name>
<evidence type="ECO:0000256" key="8">
    <source>
        <dbReference type="SAM" id="Phobius"/>
    </source>
</evidence>
<dbReference type="GO" id="GO:0004222">
    <property type="term" value="F:metalloendopeptidase activity"/>
    <property type="evidence" value="ECO:0007669"/>
    <property type="project" value="TreeGrafter"/>
</dbReference>
<sequence>MYDTGTQVTDEHNGKGTIDGDVPATFWRRAQRNAQFSFKLYTSASRLALGQSRWIAASCVLGAMSLGLVGLGVASLVAPYEGVATAALTAERAPRVVAWDASPAQMAERTETRALQETAALLPTDDLLAAAETETAAATAEQELAAVSLADPGLFLPQTEESLAAEAASLPAAPLEPRATETTVSLANGETLMEVLQNAGVDRIDAYHAVAAMTSYYSPRKLRAGQEISLAFMEMPDGMIGEEGETPAKYLTAISLQPDIERAIEVTRNEDGSFGGRETIREFTEGFVRASGTINNSLFLDAEQAGIPPQIIIEMIRMYSYSVDFQREIQPGDKFEVYFSRKFDEMQLPVKEGDVLHASLTVGGKTHKLWRFDPGKDGEWDYFDESGQSMKKFLMKTPIDGARLSSGYGLRKHPILGYSKMHAGVDFAAPRGTPIYAAGDGTVTRANRFGSFGNYISIRHANGYETAYAHLNGFARGVRAGTRVRQGQVIGYVGTTGRSTGPHLHYEVHVNGKKMNPLALKVPTGRKLEGNQLAAFKNLRADIATQMAEAPLATKVAAAGAKDDTRTAN</sequence>
<dbReference type="Pfam" id="PF01551">
    <property type="entry name" value="Peptidase_M23"/>
    <property type="match status" value="1"/>
</dbReference>
<evidence type="ECO:0000256" key="5">
    <source>
        <dbReference type="ARBA" id="ARBA00022801"/>
    </source>
</evidence>
<dbReference type="Pfam" id="PF19425">
    <property type="entry name" value="Csd3_N2"/>
    <property type="match status" value="1"/>
</dbReference>
<organism evidence="11 12">
    <name type="scientific">Parvibaculum lavamentivorans (strain DS-1 / DSM 13023 / NCIMB 13966)</name>
    <dbReference type="NCBI Taxonomy" id="402881"/>
    <lineage>
        <taxon>Bacteria</taxon>
        <taxon>Pseudomonadati</taxon>
        <taxon>Pseudomonadota</taxon>
        <taxon>Alphaproteobacteria</taxon>
        <taxon>Hyphomicrobiales</taxon>
        <taxon>Parvibaculaceae</taxon>
        <taxon>Parvibaculum</taxon>
    </lineage>
</organism>
<evidence type="ECO:0000313" key="12">
    <source>
        <dbReference type="Proteomes" id="UP000006377"/>
    </source>
</evidence>
<evidence type="ECO:0000256" key="6">
    <source>
        <dbReference type="ARBA" id="ARBA00022833"/>
    </source>
</evidence>
<dbReference type="EMBL" id="CP000774">
    <property type="protein sequence ID" value="ABS63373.1"/>
    <property type="molecule type" value="Genomic_DNA"/>
</dbReference>
<keyword evidence="7" id="KW-0482">Metalloprotease</keyword>
<evidence type="ECO:0000256" key="1">
    <source>
        <dbReference type="ARBA" id="ARBA00001947"/>
    </source>
</evidence>
<reference evidence="11 12" key="1">
    <citation type="journal article" date="2011" name="Stand. Genomic Sci.">
        <title>Complete genome sequence of Parvibaculum lavamentivorans type strain (DS-1(T)).</title>
        <authorList>
            <person name="Schleheck D."/>
            <person name="Weiss M."/>
            <person name="Pitluck S."/>
            <person name="Bruce D."/>
            <person name="Land M.L."/>
            <person name="Han S."/>
            <person name="Saunders E."/>
            <person name="Tapia R."/>
            <person name="Detter C."/>
            <person name="Brettin T."/>
            <person name="Han J."/>
            <person name="Woyke T."/>
            <person name="Goodwin L."/>
            <person name="Pennacchio L."/>
            <person name="Nolan M."/>
            <person name="Cook A.M."/>
            <person name="Kjelleberg S."/>
            <person name="Thomas T."/>
        </authorList>
    </citation>
    <scope>NUCLEOTIDE SEQUENCE [LARGE SCALE GENOMIC DNA]</scope>
    <source>
        <strain evidence="12">DS-1 / DSM 13023 / NCIMB 13966</strain>
    </source>
</reference>
<dbReference type="FunFam" id="2.70.70.10:FF:000006">
    <property type="entry name" value="M23 family peptidase"/>
    <property type="match status" value="1"/>
</dbReference>
<dbReference type="InterPro" id="IPR045834">
    <property type="entry name" value="Csd3_N2"/>
</dbReference>
<feature type="transmembrane region" description="Helical" evidence="8">
    <location>
        <begin position="54"/>
        <end position="78"/>
    </location>
</feature>
<dbReference type="GO" id="GO:0030313">
    <property type="term" value="C:cell envelope"/>
    <property type="evidence" value="ECO:0007669"/>
    <property type="project" value="UniProtKB-SubCell"/>
</dbReference>
<dbReference type="Gene3D" id="2.70.70.10">
    <property type="entry name" value="Glucose Permease (Domain IIA)"/>
    <property type="match status" value="1"/>
</dbReference>
<keyword evidence="8" id="KW-0812">Transmembrane</keyword>
<dbReference type="InterPro" id="IPR011055">
    <property type="entry name" value="Dup_hybrid_motif"/>
</dbReference>
<feature type="domain" description="Csd3-like second N-terminal" evidence="10">
    <location>
        <begin position="290"/>
        <end position="407"/>
    </location>
</feature>
<dbReference type="PANTHER" id="PTHR21666">
    <property type="entry name" value="PEPTIDASE-RELATED"/>
    <property type="match status" value="1"/>
</dbReference>
<dbReference type="CDD" id="cd12797">
    <property type="entry name" value="M23_peptidase"/>
    <property type="match status" value="1"/>
</dbReference>
<keyword evidence="8" id="KW-0472">Membrane</keyword>
<evidence type="ECO:0000313" key="11">
    <source>
        <dbReference type="EMBL" id="ABS63373.1"/>
    </source>
</evidence>